<dbReference type="GO" id="GO:0008800">
    <property type="term" value="F:beta-lactamase activity"/>
    <property type="evidence" value="ECO:0007669"/>
    <property type="project" value="InterPro"/>
</dbReference>
<dbReference type="RefSeq" id="WP_056950261.1">
    <property type="nucleotide sequence ID" value="NZ_AZDJ01000003.1"/>
</dbReference>
<keyword evidence="3" id="KW-1185">Reference proteome</keyword>
<dbReference type="PANTHER" id="PTHR35333">
    <property type="entry name" value="BETA-LACTAMASE"/>
    <property type="match status" value="1"/>
</dbReference>
<dbReference type="OrthoDB" id="2320855at2"/>
<dbReference type="GO" id="GO:0046677">
    <property type="term" value="P:response to antibiotic"/>
    <property type="evidence" value="ECO:0007669"/>
    <property type="project" value="InterPro"/>
</dbReference>
<dbReference type="PATRIC" id="fig|1291734.4.peg.1914"/>
<evidence type="ECO:0000313" key="2">
    <source>
        <dbReference type="EMBL" id="KRK74026.1"/>
    </source>
</evidence>
<name>A0A0R1K1K0_9LACO</name>
<dbReference type="AlphaFoldDB" id="A0A0R1K1K0"/>
<dbReference type="GO" id="GO:0030655">
    <property type="term" value="P:beta-lactam antibiotic catabolic process"/>
    <property type="evidence" value="ECO:0007669"/>
    <property type="project" value="InterPro"/>
</dbReference>
<dbReference type="InterPro" id="IPR000871">
    <property type="entry name" value="Beta-lactam_class-A"/>
</dbReference>
<dbReference type="EMBL" id="AZDJ01000003">
    <property type="protein sequence ID" value="KRK74026.1"/>
    <property type="molecule type" value="Genomic_DNA"/>
</dbReference>
<protein>
    <recommendedName>
        <fullName evidence="1">Beta-lactamase class A catalytic domain-containing protein</fullName>
    </recommendedName>
</protein>
<dbReference type="Pfam" id="PF13354">
    <property type="entry name" value="Beta-lactamase2"/>
    <property type="match status" value="1"/>
</dbReference>
<dbReference type="STRING" id="1291734.FD02_GL001864"/>
<dbReference type="SUPFAM" id="SSF56601">
    <property type="entry name" value="beta-lactamase/transpeptidase-like"/>
    <property type="match status" value="1"/>
</dbReference>
<organism evidence="2 3">
    <name type="scientific">Lacticaseibacillus nasuensis JCM 17158</name>
    <dbReference type="NCBI Taxonomy" id="1291734"/>
    <lineage>
        <taxon>Bacteria</taxon>
        <taxon>Bacillati</taxon>
        <taxon>Bacillota</taxon>
        <taxon>Bacilli</taxon>
        <taxon>Lactobacillales</taxon>
        <taxon>Lactobacillaceae</taxon>
        <taxon>Lacticaseibacillus</taxon>
    </lineage>
</organism>
<dbReference type="InterPro" id="IPR045155">
    <property type="entry name" value="Beta-lactam_cat"/>
</dbReference>
<dbReference type="Gene3D" id="3.40.710.10">
    <property type="entry name" value="DD-peptidase/beta-lactamase superfamily"/>
    <property type="match status" value="1"/>
</dbReference>
<gene>
    <name evidence="2" type="ORF">FD02_GL001864</name>
</gene>
<sequence length="299" mass="32024">MKRWRWLIGLLLGSLVIGLVGVTTPTPVAAKDLPHHKLYKAINATVGQLDDTRSSVMVQSLGGKYFEGPVKPGGGAVDAGGFIRLFVMAAVYHQVKKGKLGWKQTYTVDADNAVAGTGVLQNMDTGTTVTLKQLVKYMMAKDDDWATDILIQAMGGKKKTTKILDKLKFANTEVTTYIGDTDDTELGADNQTDASDVADALSRMYRRKLVSKKASKAMWKLLEKGTGPSALAAKLPTGATYDNIAHVNDDLGAVEEAAILFNKHGKGVIVVAMSEGGDTGLEQGAFHSLGKKVYHAVLK</sequence>
<dbReference type="Proteomes" id="UP000051804">
    <property type="component" value="Unassembled WGS sequence"/>
</dbReference>
<proteinExistence type="predicted"/>
<comment type="caution">
    <text evidence="2">The sequence shown here is derived from an EMBL/GenBank/DDBJ whole genome shotgun (WGS) entry which is preliminary data.</text>
</comment>
<evidence type="ECO:0000313" key="3">
    <source>
        <dbReference type="Proteomes" id="UP000051804"/>
    </source>
</evidence>
<reference evidence="2 3" key="1">
    <citation type="journal article" date="2015" name="Genome Announc.">
        <title>Expanding the biotechnology potential of lactobacilli through comparative genomics of 213 strains and associated genera.</title>
        <authorList>
            <person name="Sun Z."/>
            <person name="Harris H.M."/>
            <person name="McCann A."/>
            <person name="Guo C."/>
            <person name="Argimon S."/>
            <person name="Zhang W."/>
            <person name="Yang X."/>
            <person name="Jeffery I.B."/>
            <person name="Cooney J.C."/>
            <person name="Kagawa T.F."/>
            <person name="Liu W."/>
            <person name="Song Y."/>
            <person name="Salvetti E."/>
            <person name="Wrobel A."/>
            <person name="Rasinkangas P."/>
            <person name="Parkhill J."/>
            <person name="Rea M.C."/>
            <person name="O'Sullivan O."/>
            <person name="Ritari J."/>
            <person name="Douillard F.P."/>
            <person name="Paul Ross R."/>
            <person name="Yang R."/>
            <person name="Briner A.E."/>
            <person name="Felis G.E."/>
            <person name="de Vos W.M."/>
            <person name="Barrangou R."/>
            <person name="Klaenhammer T.R."/>
            <person name="Caufield P.W."/>
            <person name="Cui Y."/>
            <person name="Zhang H."/>
            <person name="O'Toole P.W."/>
        </authorList>
    </citation>
    <scope>NUCLEOTIDE SEQUENCE [LARGE SCALE GENOMIC DNA]</scope>
    <source>
        <strain evidence="2 3">JCM 17158</strain>
    </source>
</reference>
<feature type="domain" description="Beta-lactamase class A catalytic" evidence="1">
    <location>
        <begin position="78"/>
        <end position="273"/>
    </location>
</feature>
<evidence type="ECO:0000259" key="1">
    <source>
        <dbReference type="Pfam" id="PF13354"/>
    </source>
</evidence>
<dbReference type="InterPro" id="IPR012338">
    <property type="entry name" value="Beta-lactam/transpept-like"/>
</dbReference>
<dbReference type="PANTHER" id="PTHR35333:SF3">
    <property type="entry name" value="BETA-LACTAMASE-TYPE TRANSPEPTIDASE FOLD CONTAINING PROTEIN"/>
    <property type="match status" value="1"/>
</dbReference>
<accession>A0A0R1K1K0</accession>